<organism evidence="2 3">
    <name type="scientific">Blastococcus brunescens</name>
    <dbReference type="NCBI Taxonomy" id="1564165"/>
    <lineage>
        <taxon>Bacteria</taxon>
        <taxon>Bacillati</taxon>
        <taxon>Actinomycetota</taxon>
        <taxon>Actinomycetes</taxon>
        <taxon>Geodermatophilales</taxon>
        <taxon>Geodermatophilaceae</taxon>
        <taxon>Blastococcus</taxon>
    </lineage>
</organism>
<evidence type="ECO:0000313" key="3">
    <source>
        <dbReference type="Proteomes" id="UP001324287"/>
    </source>
</evidence>
<protein>
    <submittedName>
        <fullName evidence="2">Uncharacterized protein</fullName>
    </submittedName>
</protein>
<proteinExistence type="predicted"/>
<evidence type="ECO:0000313" key="2">
    <source>
        <dbReference type="EMBL" id="WRL62634.1"/>
    </source>
</evidence>
<evidence type="ECO:0000256" key="1">
    <source>
        <dbReference type="SAM" id="MobiDB-lite"/>
    </source>
</evidence>
<reference evidence="2 3" key="1">
    <citation type="submission" date="2023-12" db="EMBL/GenBank/DDBJ databases">
        <title>Blastococcus brunescens sp. nov., an actonobacterium isolated from sandstone collected in sahara desert.</title>
        <authorList>
            <person name="Gtari M."/>
            <person name="Ghodhbane F."/>
        </authorList>
    </citation>
    <scope>NUCLEOTIDE SEQUENCE [LARGE SCALE GENOMIC DNA]</scope>
    <source>
        <strain evidence="2 3">BMG 8361</strain>
    </source>
</reference>
<keyword evidence="3" id="KW-1185">Reference proteome</keyword>
<dbReference type="RefSeq" id="WP_324273986.1">
    <property type="nucleotide sequence ID" value="NZ_CP141261.1"/>
</dbReference>
<gene>
    <name evidence="2" type="ORF">U6N30_22170</name>
</gene>
<name>A0ABZ1AVP1_9ACTN</name>
<dbReference type="Proteomes" id="UP001324287">
    <property type="component" value="Chromosome"/>
</dbReference>
<accession>A0ABZ1AVP1</accession>
<sequence length="99" mass="10581">MTVTRVDVAPWNEAPLPKGVVSRPTRLGELLPVASRTDAEIAAELQRVDQMESRLAAYKAELVTGLAVRRPDSLDRQIGEPGAASPGWVPGPGREPVEG</sequence>
<feature type="region of interest" description="Disordered" evidence="1">
    <location>
        <begin position="72"/>
        <end position="99"/>
    </location>
</feature>
<dbReference type="EMBL" id="CP141261">
    <property type="protein sequence ID" value="WRL62634.1"/>
    <property type="molecule type" value="Genomic_DNA"/>
</dbReference>